<keyword evidence="1 4" id="KW-0808">Transferase</keyword>
<dbReference type="KEGG" id="red:roselon_01384"/>
<dbReference type="RefSeq" id="WP_051508371.1">
    <property type="nucleotide sequence ID" value="NZ_CP004372.1"/>
</dbReference>
<protein>
    <submittedName>
        <fullName evidence="4">GCN5-related protein N-acetyltransferase</fullName>
    </submittedName>
</protein>
<dbReference type="InterPro" id="IPR016181">
    <property type="entry name" value="Acyl_CoA_acyltransferase"/>
</dbReference>
<feature type="domain" description="N-acetyltransferase" evidence="3">
    <location>
        <begin position="6"/>
        <end position="158"/>
    </location>
</feature>
<dbReference type="InterPro" id="IPR050832">
    <property type="entry name" value="Bact_Acetyltransf"/>
</dbReference>
<keyword evidence="5" id="KW-1185">Reference proteome</keyword>
<keyword evidence="2" id="KW-0012">Acyltransferase</keyword>
<dbReference type="AlphaFoldDB" id="W8S4N2"/>
<name>W8S4N2_9RHOB</name>
<dbReference type="STRING" id="1294273.roselon_01384"/>
<dbReference type="GO" id="GO:0016747">
    <property type="term" value="F:acyltransferase activity, transferring groups other than amino-acyl groups"/>
    <property type="evidence" value="ECO:0007669"/>
    <property type="project" value="InterPro"/>
</dbReference>
<dbReference type="InterPro" id="IPR000182">
    <property type="entry name" value="GNAT_dom"/>
</dbReference>
<dbReference type="PROSITE" id="PS51186">
    <property type="entry name" value="GNAT"/>
    <property type="match status" value="1"/>
</dbReference>
<evidence type="ECO:0000256" key="2">
    <source>
        <dbReference type="ARBA" id="ARBA00023315"/>
    </source>
</evidence>
<organism evidence="4 5">
    <name type="scientific">Roseicyclus elongatus DSM 19469</name>
    <dbReference type="NCBI Taxonomy" id="1294273"/>
    <lineage>
        <taxon>Bacteria</taxon>
        <taxon>Pseudomonadati</taxon>
        <taxon>Pseudomonadota</taxon>
        <taxon>Alphaproteobacteria</taxon>
        <taxon>Rhodobacterales</taxon>
        <taxon>Roseobacteraceae</taxon>
        <taxon>Roseicyclus</taxon>
    </lineage>
</organism>
<dbReference type="Pfam" id="PF00583">
    <property type="entry name" value="Acetyltransf_1"/>
    <property type="match status" value="1"/>
</dbReference>
<evidence type="ECO:0000313" key="4">
    <source>
        <dbReference type="EMBL" id="AHM03771.1"/>
    </source>
</evidence>
<dbReference type="Proteomes" id="UP000019593">
    <property type="component" value="Chromosome"/>
</dbReference>
<evidence type="ECO:0000259" key="3">
    <source>
        <dbReference type="PROSITE" id="PS51186"/>
    </source>
</evidence>
<dbReference type="EMBL" id="CP004372">
    <property type="protein sequence ID" value="AHM03771.1"/>
    <property type="molecule type" value="Genomic_DNA"/>
</dbReference>
<gene>
    <name evidence="4" type="ORF">roselon_01384</name>
</gene>
<sequence>MSEGLLRIRPARPEDAAALAPVFDAILASGIRSWTKDADAVLADYIAHPDRIAVHVVEADGGLGGVQSLRRSTGDTRWGVPAGWGIIGTHLAPEMQGRGAGRRLFAQSRQAARAAGLRIIVASISATSAQALGYYRAMGFRPARQEGRIIHHLLELEP</sequence>
<dbReference type="PANTHER" id="PTHR43877:SF1">
    <property type="entry name" value="ACETYLTRANSFERASE"/>
    <property type="match status" value="1"/>
</dbReference>
<evidence type="ECO:0000256" key="1">
    <source>
        <dbReference type="ARBA" id="ARBA00022679"/>
    </source>
</evidence>
<dbReference type="Gene3D" id="3.40.630.30">
    <property type="match status" value="1"/>
</dbReference>
<accession>W8S4N2</accession>
<dbReference type="eggNOG" id="COG0456">
    <property type="taxonomic scope" value="Bacteria"/>
</dbReference>
<reference evidence="4 5" key="1">
    <citation type="submission" date="2013-03" db="EMBL/GenBank/DDBJ databases">
        <authorList>
            <person name="Fiebig A."/>
            <person name="Goeker M."/>
            <person name="Klenk H.-P.P."/>
        </authorList>
    </citation>
    <scope>NUCLEOTIDE SEQUENCE [LARGE SCALE GENOMIC DNA]</scope>
    <source>
        <strain evidence="5">DSM 19469</strain>
    </source>
</reference>
<dbReference type="SUPFAM" id="SSF55729">
    <property type="entry name" value="Acyl-CoA N-acyltransferases (Nat)"/>
    <property type="match status" value="1"/>
</dbReference>
<proteinExistence type="predicted"/>
<dbReference type="HOGENOM" id="CLU_013985_19_5_5"/>
<evidence type="ECO:0000313" key="5">
    <source>
        <dbReference type="Proteomes" id="UP000019593"/>
    </source>
</evidence>
<dbReference type="PANTHER" id="PTHR43877">
    <property type="entry name" value="AMINOALKYLPHOSPHONATE N-ACETYLTRANSFERASE-RELATED-RELATED"/>
    <property type="match status" value="1"/>
</dbReference>